<dbReference type="EMBL" id="ML977319">
    <property type="protein sequence ID" value="KAF2117358.1"/>
    <property type="molecule type" value="Genomic_DNA"/>
</dbReference>
<name>A0A6A5ZG70_9PLEO</name>
<dbReference type="AlphaFoldDB" id="A0A6A5ZG70"/>
<keyword evidence="2" id="KW-1185">Reference proteome</keyword>
<protein>
    <submittedName>
        <fullName evidence="1">Uncharacterized protein</fullName>
    </submittedName>
</protein>
<sequence length="321" mass="37655">MALATSSTEQVPTAEDERKSRHRFLELVSEHKRARTELKLLCSQLNYLENEYREGATLQAHQPEGIQEPQVLPYAKISCRFLCNKVMTRLPRELRDLVFNILLQSCRHNEQSITELLPWETAISMDNRKLGMSAYDQWLFMHIWKQEFIGDAMFTELMEAWYKTTEFFAWDCPEVSYFLREKNKLATLNYQVVRKVNFSIKAYNLDGQGYCGYDDMLKIFDALPTLFSMTKATIKLDYESVYDYTGNYDWLRDVELIDGMMEVFSPVLETLTQLQQAGHTVHLHVDGIRVKCAEFSCQDIRKSIERDQEAMLDWVDRDLGL</sequence>
<accession>A0A6A5ZG70</accession>
<evidence type="ECO:0000313" key="1">
    <source>
        <dbReference type="EMBL" id="KAF2117358.1"/>
    </source>
</evidence>
<organism evidence="1 2">
    <name type="scientific">Lophiotrema nucula</name>
    <dbReference type="NCBI Taxonomy" id="690887"/>
    <lineage>
        <taxon>Eukaryota</taxon>
        <taxon>Fungi</taxon>
        <taxon>Dikarya</taxon>
        <taxon>Ascomycota</taxon>
        <taxon>Pezizomycotina</taxon>
        <taxon>Dothideomycetes</taxon>
        <taxon>Pleosporomycetidae</taxon>
        <taxon>Pleosporales</taxon>
        <taxon>Lophiotremataceae</taxon>
        <taxon>Lophiotrema</taxon>
    </lineage>
</organism>
<proteinExistence type="predicted"/>
<reference evidence="1" key="1">
    <citation type="journal article" date="2020" name="Stud. Mycol.">
        <title>101 Dothideomycetes genomes: a test case for predicting lifestyles and emergence of pathogens.</title>
        <authorList>
            <person name="Haridas S."/>
            <person name="Albert R."/>
            <person name="Binder M."/>
            <person name="Bloem J."/>
            <person name="Labutti K."/>
            <person name="Salamov A."/>
            <person name="Andreopoulos B."/>
            <person name="Baker S."/>
            <person name="Barry K."/>
            <person name="Bills G."/>
            <person name="Bluhm B."/>
            <person name="Cannon C."/>
            <person name="Castanera R."/>
            <person name="Culley D."/>
            <person name="Daum C."/>
            <person name="Ezra D."/>
            <person name="Gonzalez J."/>
            <person name="Henrissat B."/>
            <person name="Kuo A."/>
            <person name="Liang C."/>
            <person name="Lipzen A."/>
            <person name="Lutzoni F."/>
            <person name="Magnuson J."/>
            <person name="Mondo S."/>
            <person name="Nolan M."/>
            <person name="Ohm R."/>
            <person name="Pangilinan J."/>
            <person name="Park H.-J."/>
            <person name="Ramirez L."/>
            <person name="Alfaro M."/>
            <person name="Sun H."/>
            <person name="Tritt A."/>
            <person name="Yoshinaga Y."/>
            <person name="Zwiers L.-H."/>
            <person name="Turgeon B."/>
            <person name="Goodwin S."/>
            <person name="Spatafora J."/>
            <person name="Crous P."/>
            <person name="Grigoriev I."/>
        </authorList>
    </citation>
    <scope>NUCLEOTIDE SEQUENCE</scope>
    <source>
        <strain evidence="1">CBS 627.86</strain>
    </source>
</reference>
<evidence type="ECO:0000313" key="2">
    <source>
        <dbReference type="Proteomes" id="UP000799770"/>
    </source>
</evidence>
<dbReference type="Proteomes" id="UP000799770">
    <property type="component" value="Unassembled WGS sequence"/>
</dbReference>
<gene>
    <name evidence="1" type="ORF">BDV96DRAFT_644782</name>
</gene>
<dbReference type="OrthoDB" id="3795413at2759"/>